<dbReference type="InterPro" id="IPR055342">
    <property type="entry name" value="MreC_beta-barrel_core"/>
</dbReference>
<dbReference type="STRING" id="1434232.MAIT1_02294"/>
<reference evidence="9 10" key="1">
    <citation type="journal article" date="2016" name="BMC Genomics">
        <title>Combined genomic and structural analyses of a cultured magnetotactic bacterium reveals its niche adaptation to a dynamic environment.</title>
        <authorList>
            <person name="Araujo A.C."/>
            <person name="Morillo V."/>
            <person name="Cypriano J."/>
            <person name="Teixeira L.C."/>
            <person name="Leao P."/>
            <person name="Lyra S."/>
            <person name="Almeida L.G."/>
            <person name="Bazylinski D.A."/>
            <person name="Vasconcellos A.T."/>
            <person name="Abreu F."/>
            <person name="Lins U."/>
        </authorList>
    </citation>
    <scope>NUCLEOTIDE SEQUENCE [LARGE SCALE GENOMIC DNA]</scope>
    <source>
        <strain evidence="9 10">IT-1</strain>
    </source>
</reference>
<dbReference type="InterPro" id="IPR042175">
    <property type="entry name" value="Cell/Rod_MreC_2"/>
</dbReference>
<gene>
    <name evidence="9" type="ORF">MAIT1_02294</name>
</gene>
<dbReference type="Pfam" id="PF04085">
    <property type="entry name" value="MreC"/>
    <property type="match status" value="1"/>
</dbReference>
<evidence type="ECO:0000256" key="3">
    <source>
        <dbReference type="ARBA" id="ARBA00022960"/>
    </source>
</evidence>
<dbReference type="GO" id="GO:0008360">
    <property type="term" value="P:regulation of cell shape"/>
    <property type="evidence" value="ECO:0007669"/>
    <property type="project" value="UniProtKB-KW"/>
</dbReference>
<dbReference type="OrthoDB" id="8478127at2"/>
<feature type="domain" description="Rod shape-determining protein MreC beta-barrel core" evidence="8">
    <location>
        <begin position="127"/>
        <end position="272"/>
    </location>
</feature>
<sequence length="285" mass="30949">MLPLLTLIKEYRQGLAAFVLMLVALFLMLSVRPGDQQGMNSAQSLVLDIMGGLQRLILSPVEATRAAGERIDDLMALDAENRRLKRELARMAPLQLRAEELRRENQRLKELLSMPADPLYGKLAARVIGDSSSAFAHSLMINAGRDSGAALDSVVMGARGLVGRVIQLGEKHSLVLSILDVNSRVPVMAQRSRIKAMAAGANDRLLRLEFVAREADLEAGDLIITSGSGGVFPKELAVGHVVSLQSVKAGLFQTAWVKPIADFDRLEEVRLLTPATLPDDRLAAQ</sequence>
<name>A0A1Y2K2C3_9PROT</name>
<keyword evidence="6" id="KW-0175">Coiled coil</keyword>
<evidence type="ECO:0000256" key="6">
    <source>
        <dbReference type="SAM" id="Coils"/>
    </source>
</evidence>
<keyword evidence="7" id="KW-1133">Transmembrane helix</keyword>
<protein>
    <recommendedName>
        <fullName evidence="2 5">Cell shape-determining protein MreC</fullName>
    </recommendedName>
    <alternativeName>
        <fullName evidence="4 5">Cell shape protein MreC</fullName>
    </alternativeName>
</protein>
<dbReference type="PANTHER" id="PTHR34138">
    <property type="entry name" value="CELL SHAPE-DETERMINING PROTEIN MREC"/>
    <property type="match status" value="1"/>
</dbReference>
<organism evidence="9 10">
    <name type="scientific">Magnetofaba australis IT-1</name>
    <dbReference type="NCBI Taxonomy" id="1434232"/>
    <lineage>
        <taxon>Bacteria</taxon>
        <taxon>Pseudomonadati</taxon>
        <taxon>Pseudomonadota</taxon>
        <taxon>Magnetococcia</taxon>
        <taxon>Magnetococcales</taxon>
        <taxon>Magnetococcaceae</taxon>
        <taxon>Magnetofaba</taxon>
    </lineage>
</organism>
<feature type="transmembrane region" description="Helical" evidence="7">
    <location>
        <begin position="12"/>
        <end position="31"/>
    </location>
</feature>
<dbReference type="InterPro" id="IPR007221">
    <property type="entry name" value="MreC"/>
</dbReference>
<evidence type="ECO:0000256" key="1">
    <source>
        <dbReference type="ARBA" id="ARBA00009369"/>
    </source>
</evidence>
<dbReference type="NCBIfam" id="TIGR00219">
    <property type="entry name" value="mreC"/>
    <property type="match status" value="1"/>
</dbReference>
<keyword evidence="7" id="KW-0812">Transmembrane</keyword>
<evidence type="ECO:0000313" key="10">
    <source>
        <dbReference type="Proteomes" id="UP000194003"/>
    </source>
</evidence>
<dbReference type="AlphaFoldDB" id="A0A1Y2K2C3"/>
<dbReference type="Gene3D" id="2.40.10.350">
    <property type="entry name" value="Rod shape-determining protein MreC, domain 2"/>
    <property type="match status" value="1"/>
</dbReference>
<dbReference type="PANTHER" id="PTHR34138:SF1">
    <property type="entry name" value="CELL SHAPE-DETERMINING PROTEIN MREC"/>
    <property type="match status" value="1"/>
</dbReference>
<dbReference type="RefSeq" id="WP_085444678.1">
    <property type="nucleotide sequence ID" value="NZ_LVJN01000020.1"/>
</dbReference>
<proteinExistence type="inferred from homology"/>
<dbReference type="GO" id="GO:0005886">
    <property type="term" value="C:plasma membrane"/>
    <property type="evidence" value="ECO:0007669"/>
    <property type="project" value="TreeGrafter"/>
</dbReference>
<dbReference type="EMBL" id="LVJN01000020">
    <property type="protein sequence ID" value="OSM02191.1"/>
    <property type="molecule type" value="Genomic_DNA"/>
</dbReference>
<evidence type="ECO:0000256" key="2">
    <source>
        <dbReference type="ARBA" id="ARBA00013855"/>
    </source>
</evidence>
<comment type="similarity">
    <text evidence="1 5">Belongs to the MreC family.</text>
</comment>
<evidence type="ECO:0000256" key="5">
    <source>
        <dbReference type="PIRNR" id="PIRNR038471"/>
    </source>
</evidence>
<evidence type="ECO:0000256" key="7">
    <source>
        <dbReference type="SAM" id="Phobius"/>
    </source>
</evidence>
<comment type="function">
    <text evidence="5">Involved in formation and maintenance of cell shape.</text>
</comment>
<accession>A0A1Y2K2C3</accession>
<evidence type="ECO:0000313" key="9">
    <source>
        <dbReference type="EMBL" id="OSM02191.1"/>
    </source>
</evidence>
<evidence type="ECO:0000259" key="8">
    <source>
        <dbReference type="Pfam" id="PF04085"/>
    </source>
</evidence>
<feature type="coiled-coil region" evidence="6">
    <location>
        <begin position="84"/>
        <end position="111"/>
    </location>
</feature>
<keyword evidence="10" id="KW-1185">Reference proteome</keyword>
<keyword evidence="3 5" id="KW-0133">Cell shape</keyword>
<dbReference type="Proteomes" id="UP000194003">
    <property type="component" value="Unassembled WGS sequence"/>
</dbReference>
<dbReference type="Gene3D" id="2.40.10.340">
    <property type="entry name" value="Rod shape-determining protein MreC, domain 1"/>
    <property type="match status" value="1"/>
</dbReference>
<dbReference type="InterPro" id="IPR042177">
    <property type="entry name" value="Cell/Rod_1"/>
</dbReference>
<evidence type="ECO:0000256" key="4">
    <source>
        <dbReference type="ARBA" id="ARBA00032089"/>
    </source>
</evidence>
<comment type="caution">
    <text evidence="9">The sequence shown here is derived from an EMBL/GenBank/DDBJ whole genome shotgun (WGS) entry which is preliminary data.</text>
</comment>
<keyword evidence="7" id="KW-0472">Membrane</keyword>
<dbReference type="PIRSF" id="PIRSF038471">
    <property type="entry name" value="MreC"/>
    <property type="match status" value="1"/>
</dbReference>